<organism evidence="1 2">
    <name type="scientific">Xylaria arbuscula</name>
    <dbReference type="NCBI Taxonomy" id="114810"/>
    <lineage>
        <taxon>Eukaryota</taxon>
        <taxon>Fungi</taxon>
        <taxon>Dikarya</taxon>
        <taxon>Ascomycota</taxon>
        <taxon>Pezizomycotina</taxon>
        <taxon>Sordariomycetes</taxon>
        <taxon>Xylariomycetidae</taxon>
        <taxon>Xylariales</taxon>
        <taxon>Xylariaceae</taxon>
        <taxon>Xylaria</taxon>
    </lineage>
</organism>
<evidence type="ECO:0000313" key="2">
    <source>
        <dbReference type="Proteomes" id="UP001148614"/>
    </source>
</evidence>
<name>A0A9W8NG19_9PEZI</name>
<dbReference type="AlphaFoldDB" id="A0A9W8NG19"/>
<keyword evidence="2" id="KW-1185">Reference proteome</keyword>
<dbReference type="Proteomes" id="UP001148614">
    <property type="component" value="Unassembled WGS sequence"/>
</dbReference>
<comment type="caution">
    <text evidence="1">The sequence shown here is derived from an EMBL/GenBank/DDBJ whole genome shotgun (WGS) entry which is preliminary data.</text>
</comment>
<proteinExistence type="predicted"/>
<protein>
    <submittedName>
        <fullName evidence="1">Uncharacterized protein</fullName>
    </submittedName>
</protein>
<accession>A0A9W8NG19</accession>
<evidence type="ECO:0000313" key="1">
    <source>
        <dbReference type="EMBL" id="KAJ3574171.1"/>
    </source>
</evidence>
<reference evidence="1" key="1">
    <citation type="submission" date="2022-07" db="EMBL/GenBank/DDBJ databases">
        <title>Genome Sequence of Xylaria arbuscula.</title>
        <authorList>
            <person name="Buettner E."/>
        </authorList>
    </citation>
    <scope>NUCLEOTIDE SEQUENCE</scope>
    <source>
        <strain evidence="1">VT107</strain>
    </source>
</reference>
<dbReference type="EMBL" id="JANPWZ010000629">
    <property type="protein sequence ID" value="KAJ3574171.1"/>
    <property type="molecule type" value="Genomic_DNA"/>
</dbReference>
<gene>
    <name evidence="1" type="ORF">NPX13_g4452</name>
</gene>
<sequence>MTHAHHVSSEVQDLITVASRVKIDATLLDKINFPNVDAYNIPWQKAWDELVTKAIDEAEPYWKLEDIQGAPKRWPYRHKALELRSGGLWGSTIHRSLVIPLMMTNQADIIAFSEKQDGEDADAGTFNNIQFEDWRIAFYVFEGNQLIATRYSPIRFIWVQFTKPEVKERTEPDTRMAIQRLLD</sequence>